<keyword evidence="1" id="KW-0732">Signal</keyword>
<dbReference type="RefSeq" id="WP_089793296.1">
    <property type="nucleotide sequence ID" value="NZ_FPBP01000002.1"/>
</dbReference>
<name>A0A1I7G8Y8_9GAMM</name>
<dbReference type="AlphaFoldDB" id="A0A1I7G8Y8"/>
<dbReference type="Proteomes" id="UP000198693">
    <property type="component" value="Unassembled WGS sequence"/>
</dbReference>
<dbReference type="InterPro" id="IPR025979">
    <property type="entry name" value="ChrR-like_cupin_dom"/>
</dbReference>
<feature type="domain" description="ChrR-like cupin" evidence="2">
    <location>
        <begin position="35"/>
        <end position="104"/>
    </location>
</feature>
<accession>A0A1I7G8Y8</accession>
<keyword evidence="4" id="KW-1185">Reference proteome</keyword>
<evidence type="ECO:0000313" key="4">
    <source>
        <dbReference type="Proteomes" id="UP000198693"/>
    </source>
</evidence>
<feature type="chain" id="PRO_5011642494" description="ChrR-like cupin domain-containing protein" evidence="1">
    <location>
        <begin position="26"/>
        <end position="159"/>
    </location>
</feature>
<dbReference type="SUPFAM" id="SSF51182">
    <property type="entry name" value="RmlC-like cupins"/>
    <property type="match status" value="1"/>
</dbReference>
<dbReference type="OrthoDB" id="1433532at2"/>
<proteinExistence type="predicted"/>
<dbReference type="InterPro" id="IPR011051">
    <property type="entry name" value="RmlC_Cupin_sf"/>
</dbReference>
<evidence type="ECO:0000259" key="2">
    <source>
        <dbReference type="Pfam" id="PF12973"/>
    </source>
</evidence>
<dbReference type="Gene3D" id="2.60.120.10">
    <property type="entry name" value="Jelly Rolls"/>
    <property type="match status" value="1"/>
</dbReference>
<feature type="signal peptide" evidence="1">
    <location>
        <begin position="1"/>
        <end position="25"/>
    </location>
</feature>
<dbReference type="InterPro" id="IPR014710">
    <property type="entry name" value="RmlC-like_jellyroll"/>
</dbReference>
<reference evidence="4" key="1">
    <citation type="submission" date="2016-10" db="EMBL/GenBank/DDBJ databases">
        <authorList>
            <person name="Varghese N."/>
            <person name="Submissions S."/>
        </authorList>
    </citation>
    <scope>NUCLEOTIDE SEQUENCE [LARGE SCALE GENOMIC DNA]</scope>
    <source>
        <strain evidence="4">CGMCC 1.6981</strain>
    </source>
</reference>
<organism evidence="3 4">
    <name type="scientific">Halomonas korlensis</name>
    <dbReference type="NCBI Taxonomy" id="463301"/>
    <lineage>
        <taxon>Bacteria</taxon>
        <taxon>Pseudomonadati</taxon>
        <taxon>Pseudomonadota</taxon>
        <taxon>Gammaproteobacteria</taxon>
        <taxon>Oceanospirillales</taxon>
        <taxon>Halomonadaceae</taxon>
        <taxon>Halomonas</taxon>
    </lineage>
</organism>
<evidence type="ECO:0000313" key="3">
    <source>
        <dbReference type="EMBL" id="SFU44726.1"/>
    </source>
</evidence>
<evidence type="ECO:0000256" key="1">
    <source>
        <dbReference type="SAM" id="SignalP"/>
    </source>
</evidence>
<dbReference type="EMBL" id="FPBP01000002">
    <property type="protein sequence ID" value="SFU44726.1"/>
    <property type="molecule type" value="Genomic_DNA"/>
</dbReference>
<dbReference type="STRING" id="463301.SAMN04487955_102343"/>
<sequence length="159" mass="17169">MNTTLRFLTFATLAGALTAATGLQAEPYHGEGHLIGSPDDLSWGPVGSMGEGAEMAIIEGDLSEEAPFTMRLRLEDGYEIKPHIHPAYERVTVLSGTLHFAHGEEYDEDATQALSEGGYAIMAPGEPMFGYAEGETVFQLHGEGPWGIEYIDPADDPRN</sequence>
<dbReference type="Pfam" id="PF12973">
    <property type="entry name" value="Cupin_7"/>
    <property type="match status" value="1"/>
</dbReference>
<protein>
    <recommendedName>
        <fullName evidence="2">ChrR-like cupin domain-containing protein</fullName>
    </recommendedName>
</protein>
<dbReference type="CDD" id="cd06989">
    <property type="entry name" value="cupin_DRT102"/>
    <property type="match status" value="1"/>
</dbReference>
<gene>
    <name evidence="3" type="ORF">SAMN04487955_102343</name>
</gene>